<dbReference type="EMBL" id="JANIEX010002075">
    <property type="protein sequence ID" value="KAJ3552280.1"/>
    <property type="molecule type" value="Genomic_DNA"/>
</dbReference>
<feature type="compositionally biased region" description="Basic and acidic residues" evidence="5">
    <location>
        <begin position="316"/>
        <end position="327"/>
    </location>
</feature>
<evidence type="ECO:0000256" key="5">
    <source>
        <dbReference type="SAM" id="MobiDB-lite"/>
    </source>
</evidence>
<dbReference type="Pfam" id="PF09507">
    <property type="entry name" value="CDC27"/>
    <property type="match status" value="1"/>
</dbReference>
<evidence type="ECO:0000313" key="7">
    <source>
        <dbReference type="Proteomes" id="UP001213000"/>
    </source>
</evidence>
<sequence length="478" mass="51298">MVALADELMRQVTYRLLSRELGIHVNVAKNELAAFYTKSHKSPDQACSATYIISGLINAPKTSHSISQNSNADSLDMDMDLDPNPYEFTPTQLRAQDYGFAGKSGQHDDGDGEAVVRIRLTTVGESGLEDAQAKYAKVNSVTIYSLSPAPIRDADLLCEPSRRIREIDNQKGAEIAKAVGRITGSGIEMRAGTTKAKGRPTGTTTSSVKTTPAAPKLKAGPSGVTSTAAATASTKVEDKDREAVKDEPKLKPKQTGKLNFFAPKPQVQTKEKEGSSKGKMFFGSTASGSSSSKSTSTSSAKEKVSVPVPIPPPPQPKEERPKEEPAKRGTKRKSTAAILSDEEESVKSSSAAPSGAPSRQSSNPPSTRSSPQPTRELSRLRLHKKAIVSDDEDEDDEQPRKKVAKKPRRKVTHASDDEDGHDSEAAKEATKALKSMMDIDDGEAVFPHTIILGISGSLISHRSSREGLKKVKDRVPTT</sequence>
<name>A0AAD5VDL9_9AGAR</name>
<evidence type="ECO:0000256" key="4">
    <source>
        <dbReference type="ARBA" id="ARBA00023242"/>
    </source>
</evidence>
<dbReference type="GO" id="GO:0006271">
    <property type="term" value="P:DNA strand elongation involved in DNA replication"/>
    <property type="evidence" value="ECO:0007669"/>
    <property type="project" value="TreeGrafter"/>
</dbReference>
<dbReference type="GO" id="GO:0003887">
    <property type="term" value="F:DNA-directed DNA polymerase activity"/>
    <property type="evidence" value="ECO:0007669"/>
    <property type="project" value="TreeGrafter"/>
</dbReference>
<dbReference type="AlphaFoldDB" id="A0AAD5VDL9"/>
<feature type="compositionally biased region" description="Low complexity" evidence="5">
    <location>
        <begin position="283"/>
        <end position="299"/>
    </location>
</feature>
<feature type="region of interest" description="Disordered" evidence="5">
    <location>
        <begin position="186"/>
        <end position="429"/>
    </location>
</feature>
<dbReference type="GO" id="GO:0043625">
    <property type="term" value="C:delta DNA polymerase complex"/>
    <property type="evidence" value="ECO:0007669"/>
    <property type="project" value="InterPro"/>
</dbReference>
<feature type="region of interest" description="Disordered" evidence="5">
    <location>
        <begin position="459"/>
        <end position="478"/>
    </location>
</feature>
<proteinExistence type="predicted"/>
<evidence type="ECO:0000256" key="1">
    <source>
        <dbReference type="ARBA" id="ARBA00004123"/>
    </source>
</evidence>
<feature type="compositionally biased region" description="Basic and acidic residues" evidence="5">
    <location>
        <begin position="463"/>
        <end position="478"/>
    </location>
</feature>
<comment type="caution">
    <text evidence="6">The sequence shown here is derived from an EMBL/GenBank/DDBJ whole genome shotgun (WGS) entry which is preliminary data.</text>
</comment>
<dbReference type="PANTHER" id="PTHR17598">
    <property type="entry name" value="DNA POLYMERASE DELTA SUBUNIT 3"/>
    <property type="match status" value="1"/>
</dbReference>
<dbReference type="Gene3D" id="3.90.1030.20">
    <property type="entry name" value="DNA polymerase delta, p66 (Cdc27) subunit, wHTH domain"/>
    <property type="match status" value="1"/>
</dbReference>
<dbReference type="GO" id="GO:0006297">
    <property type="term" value="P:nucleotide-excision repair, DNA gap filling"/>
    <property type="evidence" value="ECO:0007669"/>
    <property type="project" value="TreeGrafter"/>
</dbReference>
<evidence type="ECO:0000313" key="6">
    <source>
        <dbReference type="EMBL" id="KAJ3552280.1"/>
    </source>
</evidence>
<comment type="subcellular location">
    <subcellularLocation>
        <location evidence="1">Nucleus</location>
    </subcellularLocation>
</comment>
<reference evidence="6" key="1">
    <citation type="submission" date="2022-07" db="EMBL/GenBank/DDBJ databases">
        <title>Genome Sequence of Leucocoprinus birnbaumii.</title>
        <authorList>
            <person name="Buettner E."/>
        </authorList>
    </citation>
    <scope>NUCLEOTIDE SEQUENCE</scope>
    <source>
        <strain evidence="6">VT141</strain>
    </source>
</reference>
<dbReference type="GO" id="GO:1904161">
    <property type="term" value="P:DNA synthesis involved in UV-damage excision repair"/>
    <property type="evidence" value="ECO:0007669"/>
    <property type="project" value="TreeGrafter"/>
</dbReference>
<dbReference type="Proteomes" id="UP001213000">
    <property type="component" value="Unassembled WGS sequence"/>
</dbReference>
<evidence type="ECO:0000256" key="3">
    <source>
        <dbReference type="ARBA" id="ARBA00022705"/>
    </source>
</evidence>
<dbReference type="PANTHER" id="PTHR17598:SF13">
    <property type="entry name" value="DNA POLYMERASE DELTA SUBUNIT 3"/>
    <property type="match status" value="1"/>
</dbReference>
<organism evidence="6 7">
    <name type="scientific">Leucocoprinus birnbaumii</name>
    <dbReference type="NCBI Taxonomy" id="56174"/>
    <lineage>
        <taxon>Eukaryota</taxon>
        <taxon>Fungi</taxon>
        <taxon>Dikarya</taxon>
        <taxon>Basidiomycota</taxon>
        <taxon>Agaricomycotina</taxon>
        <taxon>Agaricomycetes</taxon>
        <taxon>Agaricomycetidae</taxon>
        <taxon>Agaricales</taxon>
        <taxon>Agaricineae</taxon>
        <taxon>Agaricaceae</taxon>
        <taxon>Leucocoprinus</taxon>
    </lineage>
</organism>
<evidence type="ECO:0000256" key="2">
    <source>
        <dbReference type="ARBA" id="ARBA00017589"/>
    </source>
</evidence>
<feature type="compositionally biased region" description="Low complexity" evidence="5">
    <location>
        <begin position="201"/>
        <end position="211"/>
    </location>
</feature>
<gene>
    <name evidence="6" type="ORF">NP233_g12918</name>
</gene>
<dbReference type="InterPro" id="IPR019038">
    <property type="entry name" value="POLD3"/>
</dbReference>
<keyword evidence="7" id="KW-1185">Reference proteome</keyword>
<dbReference type="InterPro" id="IPR041913">
    <property type="entry name" value="POLD3_sf"/>
</dbReference>
<keyword evidence="4" id="KW-0539">Nucleus</keyword>
<feature type="compositionally biased region" description="Basic residues" evidence="5">
    <location>
        <begin position="401"/>
        <end position="412"/>
    </location>
</feature>
<keyword evidence="3" id="KW-0235">DNA replication</keyword>
<feature type="compositionally biased region" description="Low complexity" evidence="5">
    <location>
        <begin position="347"/>
        <end position="375"/>
    </location>
</feature>
<feature type="compositionally biased region" description="Basic and acidic residues" evidence="5">
    <location>
        <begin position="235"/>
        <end position="250"/>
    </location>
</feature>
<feature type="compositionally biased region" description="Low complexity" evidence="5">
    <location>
        <begin position="225"/>
        <end position="234"/>
    </location>
</feature>
<accession>A0AAD5VDL9</accession>
<protein>
    <recommendedName>
        <fullName evidence="2">DNA polymerase delta subunit 3</fullName>
    </recommendedName>
</protein>